<protein>
    <submittedName>
        <fullName evidence="2">Transporter substrate-binding domain-containing protein</fullName>
    </submittedName>
</protein>
<gene>
    <name evidence="2" type="ORF">LXT12_19120</name>
</gene>
<keyword evidence="3" id="KW-1185">Reference proteome</keyword>
<dbReference type="PANTHER" id="PTHR38834:SF3">
    <property type="entry name" value="SOLUTE-BINDING PROTEIN FAMILY 3_N-TERMINAL DOMAIN-CONTAINING PROTEIN"/>
    <property type="match status" value="1"/>
</dbReference>
<dbReference type="InterPro" id="IPR001638">
    <property type="entry name" value="Solute-binding_3/MltF_N"/>
</dbReference>
<dbReference type="Proteomes" id="UP001201463">
    <property type="component" value="Unassembled WGS sequence"/>
</dbReference>
<sequence>MLPGCLAGLPGAARAGTPLWVSGEVPPYLQQGAHGPEGYAFELFQRVLQQAGEDGELRFFPWARALRMLEAGEAQAALVITRTAEREAQFRWLFPVGNFRFAIVTRAADGAASGDIAALRTRRVGSMRGSVSRSMLAGAGVPHVVEGKDYAELLALLRRGLVDAVMGPDAVMRKLDTAGGLRLTLLDQTRELYAAAGAAMPDAIVQRIRAAHQSLVESGVVAQLRKRHPDAFSGD</sequence>
<dbReference type="Gene3D" id="3.40.190.10">
    <property type="entry name" value="Periplasmic binding protein-like II"/>
    <property type="match status" value="2"/>
</dbReference>
<comment type="caution">
    <text evidence="2">The sequence shown here is derived from an EMBL/GenBank/DDBJ whole genome shotgun (WGS) entry which is preliminary data.</text>
</comment>
<feature type="domain" description="Solute-binding protein family 3/N-terminal" evidence="1">
    <location>
        <begin position="22"/>
        <end position="225"/>
    </location>
</feature>
<proteinExistence type="predicted"/>
<dbReference type="EMBL" id="JAJTWT010000008">
    <property type="protein sequence ID" value="MCE4539368.1"/>
    <property type="molecule type" value="Genomic_DNA"/>
</dbReference>
<evidence type="ECO:0000313" key="3">
    <source>
        <dbReference type="Proteomes" id="UP001201463"/>
    </source>
</evidence>
<dbReference type="SUPFAM" id="SSF53850">
    <property type="entry name" value="Periplasmic binding protein-like II"/>
    <property type="match status" value="1"/>
</dbReference>
<dbReference type="RefSeq" id="WP_233393885.1">
    <property type="nucleotide sequence ID" value="NZ_JAJTWT010000008.1"/>
</dbReference>
<dbReference type="Pfam" id="PF00497">
    <property type="entry name" value="SBP_bac_3"/>
    <property type="match status" value="1"/>
</dbReference>
<dbReference type="PANTHER" id="PTHR38834">
    <property type="entry name" value="PERIPLASMIC SUBSTRATE BINDING PROTEIN FAMILY 3"/>
    <property type="match status" value="1"/>
</dbReference>
<accession>A0ABS8XL53</accession>
<reference evidence="2 3" key="1">
    <citation type="submission" date="2021-12" db="EMBL/GenBank/DDBJ databases">
        <title>Genome seq of p7.</title>
        <authorList>
            <person name="Seo T."/>
        </authorList>
    </citation>
    <scope>NUCLEOTIDE SEQUENCE [LARGE SCALE GENOMIC DNA]</scope>
    <source>
        <strain evidence="2 3">P7</strain>
    </source>
</reference>
<evidence type="ECO:0000259" key="1">
    <source>
        <dbReference type="Pfam" id="PF00497"/>
    </source>
</evidence>
<evidence type="ECO:0000313" key="2">
    <source>
        <dbReference type="EMBL" id="MCE4539368.1"/>
    </source>
</evidence>
<name>A0ABS8XL53_9BURK</name>
<organism evidence="2 3">
    <name type="scientific">Pelomonas caseinilytica</name>
    <dbReference type="NCBI Taxonomy" id="2906763"/>
    <lineage>
        <taxon>Bacteria</taxon>
        <taxon>Pseudomonadati</taxon>
        <taxon>Pseudomonadota</taxon>
        <taxon>Betaproteobacteria</taxon>
        <taxon>Burkholderiales</taxon>
        <taxon>Sphaerotilaceae</taxon>
        <taxon>Roseateles</taxon>
    </lineage>
</organism>